<sequence>MASASWYHRDISRVRAEDLLARAGRDGSYLVRDSESVPGAYALCLFQRHVHTYRILPDPDGLLTTQGVQVNCFRTLEDLVLGYQQPHKGLVIPLLYPVSHDTDTGDESSDEPGILRHLDIMTKNKPNLTSLPDIKACHF</sequence>
<dbReference type="Gene3D" id="3.30.505.10">
    <property type="entry name" value="SH2 domain"/>
    <property type="match status" value="1"/>
</dbReference>
<dbReference type="InterPro" id="IPR000980">
    <property type="entry name" value="SH2"/>
</dbReference>
<dbReference type="SUPFAM" id="SSF55550">
    <property type="entry name" value="SH2 domain"/>
    <property type="match status" value="1"/>
</dbReference>
<accession>A0A3Q2UJ34</accession>
<dbReference type="Ensembl" id="ENSFHET00000022345.1">
    <property type="protein sequence ID" value="ENSFHEP00000030645.1"/>
    <property type="gene ID" value="ENSFHEG00000016178.1"/>
</dbReference>
<dbReference type="GO" id="GO:0002376">
    <property type="term" value="P:immune system process"/>
    <property type="evidence" value="ECO:0007669"/>
    <property type="project" value="UniProtKB-KW"/>
</dbReference>
<dbReference type="SMART" id="SM00252">
    <property type="entry name" value="SH2"/>
    <property type="match status" value="1"/>
</dbReference>
<dbReference type="GO" id="GO:0005829">
    <property type="term" value="C:cytosol"/>
    <property type="evidence" value="ECO:0007669"/>
    <property type="project" value="TreeGrafter"/>
</dbReference>
<dbReference type="GO" id="GO:0050776">
    <property type="term" value="P:regulation of immune response"/>
    <property type="evidence" value="ECO:0007669"/>
    <property type="project" value="TreeGrafter"/>
</dbReference>
<dbReference type="PANTHER" id="PTHR46051">
    <property type="entry name" value="SH2 DOMAIN-CONTAINING PROTEIN"/>
    <property type="match status" value="1"/>
</dbReference>
<dbReference type="GeneTree" id="ENSGT00940000166245"/>
<proteinExistence type="predicted"/>
<reference evidence="5" key="1">
    <citation type="submission" date="2025-08" db="UniProtKB">
        <authorList>
            <consortium name="Ensembl"/>
        </authorList>
    </citation>
    <scope>IDENTIFICATION</scope>
</reference>
<keyword evidence="2 3" id="KW-0727">SH2 domain</keyword>
<dbReference type="GO" id="GO:0004445">
    <property type="term" value="F:inositol-polyphosphate 5-phosphatase activity"/>
    <property type="evidence" value="ECO:0007669"/>
    <property type="project" value="TreeGrafter"/>
</dbReference>
<dbReference type="PANTHER" id="PTHR46051:SF8">
    <property type="entry name" value="PHOSPHATIDYLINOSITOL 3,4,5-TRISPHOSPHATE 5-PHOSPHATASE 2B"/>
    <property type="match status" value="1"/>
</dbReference>
<organism evidence="5 6">
    <name type="scientific">Fundulus heteroclitus</name>
    <name type="common">Killifish</name>
    <name type="synonym">Mummichog</name>
    <dbReference type="NCBI Taxonomy" id="8078"/>
    <lineage>
        <taxon>Eukaryota</taxon>
        <taxon>Metazoa</taxon>
        <taxon>Chordata</taxon>
        <taxon>Craniata</taxon>
        <taxon>Vertebrata</taxon>
        <taxon>Euteleostomi</taxon>
        <taxon>Actinopterygii</taxon>
        <taxon>Neopterygii</taxon>
        <taxon>Teleostei</taxon>
        <taxon>Neoteleostei</taxon>
        <taxon>Acanthomorphata</taxon>
        <taxon>Ovalentaria</taxon>
        <taxon>Atherinomorphae</taxon>
        <taxon>Cyprinodontiformes</taxon>
        <taxon>Fundulidae</taxon>
        <taxon>Fundulus</taxon>
    </lineage>
</organism>
<evidence type="ECO:0000256" key="1">
    <source>
        <dbReference type="ARBA" id="ARBA00022859"/>
    </source>
</evidence>
<evidence type="ECO:0000313" key="6">
    <source>
        <dbReference type="Proteomes" id="UP000265000"/>
    </source>
</evidence>
<keyword evidence="1" id="KW-0391">Immunity</keyword>
<evidence type="ECO:0000256" key="2">
    <source>
        <dbReference type="ARBA" id="ARBA00022999"/>
    </source>
</evidence>
<keyword evidence="6" id="KW-1185">Reference proteome</keyword>
<dbReference type="PROSITE" id="PS50001">
    <property type="entry name" value="SH2"/>
    <property type="match status" value="1"/>
</dbReference>
<evidence type="ECO:0000313" key="5">
    <source>
        <dbReference type="Ensembl" id="ENSFHEP00000030645.1"/>
    </source>
</evidence>
<name>A0A3Q2UJ34_FUNHE</name>
<evidence type="ECO:0000256" key="3">
    <source>
        <dbReference type="PROSITE-ProRule" id="PRU00191"/>
    </source>
</evidence>
<dbReference type="PRINTS" id="PR00401">
    <property type="entry name" value="SH2DOMAIN"/>
</dbReference>
<evidence type="ECO:0000259" key="4">
    <source>
        <dbReference type="PROSITE" id="PS50001"/>
    </source>
</evidence>
<dbReference type="GO" id="GO:0043569">
    <property type="term" value="P:negative regulation of insulin-like growth factor receptor signaling pathway"/>
    <property type="evidence" value="ECO:0007669"/>
    <property type="project" value="TreeGrafter"/>
</dbReference>
<dbReference type="Pfam" id="PF00017">
    <property type="entry name" value="SH2"/>
    <property type="match status" value="1"/>
</dbReference>
<dbReference type="InterPro" id="IPR036860">
    <property type="entry name" value="SH2_dom_sf"/>
</dbReference>
<dbReference type="Proteomes" id="UP000265000">
    <property type="component" value="Unplaced"/>
</dbReference>
<reference evidence="5" key="2">
    <citation type="submission" date="2025-09" db="UniProtKB">
        <authorList>
            <consortium name="Ensembl"/>
        </authorList>
    </citation>
    <scope>IDENTIFICATION</scope>
</reference>
<feature type="domain" description="SH2" evidence="4">
    <location>
        <begin position="6"/>
        <end position="98"/>
    </location>
</feature>
<protein>
    <submittedName>
        <fullName evidence="5">Inositol polyphosphate phosphatase-like 1b</fullName>
    </submittedName>
</protein>
<dbReference type="AlphaFoldDB" id="A0A3Q2UJ34"/>